<dbReference type="EMBL" id="KQ996412">
    <property type="protein sequence ID" value="KZV45272.1"/>
    <property type="molecule type" value="Genomic_DNA"/>
</dbReference>
<dbReference type="Proteomes" id="UP000250235">
    <property type="component" value="Unassembled WGS sequence"/>
</dbReference>
<dbReference type="AlphaFoldDB" id="A0A2Z7CDZ5"/>
<evidence type="ECO:0000313" key="1">
    <source>
        <dbReference type="EMBL" id="KZV45272.1"/>
    </source>
</evidence>
<protein>
    <submittedName>
        <fullName evidence="1">Uncharacterized protein</fullName>
    </submittedName>
</protein>
<organism evidence="1 2">
    <name type="scientific">Dorcoceras hygrometricum</name>
    <dbReference type="NCBI Taxonomy" id="472368"/>
    <lineage>
        <taxon>Eukaryota</taxon>
        <taxon>Viridiplantae</taxon>
        <taxon>Streptophyta</taxon>
        <taxon>Embryophyta</taxon>
        <taxon>Tracheophyta</taxon>
        <taxon>Spermatophyta</taxon>
        <taxon>Magnoliopsida</taxon>
        <taxon>eudicotyledons</taxon>
        <taxon>Gunneridae</taxon>
        <taxon>Pentapetalae</taxon>
        <taxon>asterids</taxon>
        <taxon>lamiids</taxon>
        <taxon>Lamiales</taxon>
        <taxon>Gesneriaceae</taxon>
        <taxon>Didymocarpoideae</taxon>
        <taxon>Trichosporeae</taxon>
        <taxon>Loxocarpinae</taxon>
        <taxon>Dorcoceras</taxon>
    </lineage>
</organism>
<sequence>MFTIVYFFRLPAVDNSDWSKVGSVEFPLPRSFFLYRFRRLWKARRVNAKKLQCVVVRILADWFICSGGRSELLGTLVVVIVAQKLKKAVKKYAAICLWKFGAGSPTSPLLPQGKDPLEDLITAASAATRSDSPQAARTPSHLCTPARKLLTHWEVFLSKLVSRYLPRVVLSNNIGRCYGPYTNSHLGTQPACTPVFT</sequence>
<evidence type="ECO:0000313" key="2">
    <source>
        <dbReference type="Proteomes" id="UP000250235"/>
    </source>
</evidence>
<accession>A0A2Z7CDZ5</accession>
<proteinExistence type="predicted"/>
<keyword evidence="2" id="KW-1185">Reference proteome</keyword>
<reference evidence="1 2" key="1">
    <citation type="journal article" date="2015" name="Proc. Natl. Acad. Sci. U.S.A.">
        <title>The resurrection genome of Boea hygrometrica: A blueprint for survival of dehydration.</title>
        <authorList>
            <person name="Xiao L."/>
            <person name="Yang G."/>
            <person name="Zhang L."/>
            <person name="Yang X."/>
            <person name="Zhao S."/>
            <person name="Ji Z."/>
            <person name="Zhou Q."/>
            <person name="Hu M."/>
            <person name="Wang Y."/>
            <person name="Chen M."/>
            <person name="Xu Y."/>
            <person name="Jin H."/>
            <person name="Xiao X."/>
            <person name="Hu G."/>
            <person name="Bao F."/>
            <person name="Hu Y."/>
            <person name="Wan P."/>
            <person name="Li L."/>
            <person name="Deng X."/>
            <person name="Kuang T."/>
            <person name="Xiang C."/>
            <person name="Zhu J.K."/>
            <person name="Oliver M.J."/>
            <person name="He Y."/>
        </authorList>
    </citation>
    <scope>NUCLEOTIDE SEQUENCE [LARGE SCALE GENOMIC DNA]</scope>
    <source>
        <strain evidence="2">cv. XS01</strain>
    </source>
</reference>
<gene>
    <name evidence="1" type="ORF">F511_16855</name>
</gene>
<name>A0A2Z7CDZ5_9LAMI</name>